<keyword evidence="3" id="KW-0378">Hydrolase</keyword>
<accession>A0A369C2P8</accession>
<evidence type="ECO:0000256" key="1">
    <source>
        <dbReference type="ARBA" id="ARBA00022741"/>
    </source>
</evidence>
<dbReference type="GO" id="GO:0003924">
    <property type="term" value="F:GTPase activity"/>
    <property type="evidence" value="ECO:0007669"/>
    <property type="project" value="UniProtKB-UniRule"/>
</dbReference>
<feature type="binding site" evidence="3">
    <location>
        <begin position="213"/>
        <end position="221"/>
    </location>
    <ligand>
        <name>GTP</name>
        <dbReference type="ChEBI" id="CHEBI:37565"/>
    </ligand>
</feature>
<feature type="binding site" evidence="3">
    <location>
        <begin position="159"/>
        <end position="162"/>
    </location>
    <ligand>
        <name>GTP</name>
        <dbReference type="ChEBI" id="CHEBI:37565"/>
    </ligand>
</feature>
<dbReference type="SUPFAM" id="SSF50249">
    <property type="entry name" value="Nucleic acid-binding proteins"/>
    <property type="match status" value="1"/>
</dbReference>
<keyword evidence="2 3" id="KW-0342">GTP-binding</keyword>
<dbReference type="HAMAP" id="MF_01820">
    <property type="entry name" value="GTPase_RsgA"/>
    <property type="match status" value="1"/>
</dbReference>
<sequence>MAKRRLTRRQSWRIEKIQQERQARAQRREAHVETLLEDEHLGPEQEGRVIASYGASVDVEDPAGGLHRCHLRQHLGTPVCGDHVAWQAGSRGNGVVVAIRPRRSALIREMPDGGERPIAANLDRLGVVIATRPTTPMGLIDRYLVAAEHLGIHPFLVLNKIDLLEPDALTELEESLAVYPRIGYELIPASTVTAHGLDALRAALGGHTSVLVGQSGVGKSSLINCLIPSVEAPTAALSEATGKGMHTTTTARLYHLPGDGSLIDSPGVREFALGHIPAAEVGPAFIEFRPFLGHCRFRDCAHRDEPGCALRGAVDSDAIDPRRLASYHRIVASLAG</sequence>
<evidence type="ECO:0000259" key="5">
    <source>
        <dbReference type="PROSITE" id="PS51721"/>
    </source>
</evidence>
<dbReference type="AlphaFoldDB" id="A0A369C2P8"/>
<dbReference type="GO" id="GO:0046872">
    <property type="term" value="F:metal ion binding"/>
    <property type="evidence" value="ECO:0007669"/>
    <property type="project" value="UniProtKB-KW"/>
</dbReference>
<dbReference type="PROSITE" id="PS50936">
    <property type="entry name" value="ENGC_GTPASE"/>
    <property type="match status" value="1"/>
</dbReference>
<dbReference type="InterPro" id="IPR012340">
    <property type="entry name" value="NA-bd_OB-fold"/>
</dbReference>
<evidence type="ECO:0000313" key="7">
    <source>
        <dbReference type="Proteomes" id="UP000252707"/>
    </source>
</evidence>
<dbReference type="SUPFAM" id="SSF52540">
    <property type="entry name" value="P-loop containing nucleoside triphosphate hydrolases"/>
    <property type="match status" value="1"/>
</dbReference>
<feature type="domain" description="EngC GTPase" evidence="4">
    <location>
        <begin position="120"/>
        <end position="269"/>
    </location>
</feature>
<dbReference type="GO" id="GO:0019843">
    <property type="term" value="F:rRNA binding"/>
    <property type="evidence" value="ECO:0007669"/>
    <property type="project" value="UniProtKB-KW"/>
</dbReference>
<dbReference type="Gene3D" id="1.10.40.50">
    <property type="entry name" value="Probable gtpase engc, domain 3"/>
    <property type="match status" value="1"/>
</dbReference>
<dbReference type="PANTHER" id="PTHR32120:SF11">
    <property type="entry name" value="SMALL RIBOSOMAL SUBUNIT BIOGENESIS GTPASE RSGA 1, MITOCHONDRIAL-RELATED"/>
    <property type="match status" value="1"/>
</dbReference>
<dbReference type="InterPro" id="IPR030378">
    <property type="entry name" value="G_CP_dom"/>
</dbReference>
<dbReference type="InterPro" id="IPR010914">
    <property type="entry name" value="RsgA_GTPase_dom"/>
</dbReference>
<dbReference type="PROSITE" id="PS51721">
    <property type="entry name" value="G_CP"/>
    <property type="match status" value="1"/>
</dbReference>
<keyword evidence="3" id="KW-0479">Metal-binding</keyword>
<dbReference type="Gene3D" id="3.40.50.300">
    <property type="entry name" value="P-loop containing nucleotide triphosphate hydrolases"/>
    <property type="match status" value="1"/>
</dbReference>
<dbReference type="PANTHER" id="PTHR32120">
    <property type="entry name" value="SMALL RIBOSOMAL SUBUNIT BIOGENESIS GTPASE RSGA"/>
    <property type="match status" value="1"/>
</dbReference>
<dbReference type="InterPro" id="IPR004881">
    <property type="entry name" value="Ribosome_biogen_GTPase_RsgA"/>
</dbReference>
<dbReference type="NCBIfam" id="TIGR00157">
    <property type="entry name" value="ribosome small subunit-dependent GTPase A"/>
    <property type="match status" value="1"/>
</dbReference>
<comment type="subunit">
    <text evidence="3">Monomer. Associates with 30S ribosomal subunit, binds 16S rRNA.</text>
</comment>
<comment type="function">
    <text evidence="3">One of several proteins that assist in the late maturation steps of the functional core of the 30S ribosomal subunit. Helps release RbfA from mature subunits. May play a role in the assembly of ribosomal proteins into the subunit. Circularly permuted GTPase that catalyzes slow GTP hydrolysis, GTPase activity is stimulated by the 30S ribosomal subunit.</text>
</comment>
<dbReference type="EC" id="3.6.1.-" evidence="3"/>
<protein>
    <recommendedName>
        <fullName evidence="3">Small ribosomal subunit biogenesis GTPase RsgA</fullName>
        <ecNumber evidence="3">3.6.1.-</ecNumber>
    </recommendedName>
</protein>
<keyword evidence="1 3" id="KW-0547">Nucleotide-binding</keyword>
<dbReference type="InterPro" id="IPR027417">
    <property type="entry name" value="P-loop_NTPase"/>
</dbReference>
<keyword evidence="3" id="KW-0694">RNA-binding</keyword>
<dbReference type="EMBL" id="QPJY01000011">
    <property type="protein sequence ID" value="RCX26154.1"/>
    <property type="molecule type" value="Genomic_DNA"/>
</dbReference>
<keyword evidence="3" id="KW-0699">rRNA-binding</keyword>
<dbReference type="RefSeq" id="WP_114280838.1">
    <property type="nucleotide sequence ID" value="NZ_QPJY01000011.1"/>
</dbReference>
<dbReference type="Gene3D" id="2.40.50.140">
    <property type="entry name" value="Nucleic acid-binding proteins"/>
    <property type="match status" value="1"/>
</dbReference>
<keyword evidence="3" id="KW-0690">Ribosome biogenesis</keyword>
<comment type="subcellular location">
    <subcellularLocation>
        <location evidence="3">Cytoplasm</location>
    </subcellularLocation>
</comment>
<gene>
    <name evidence="3" type="primary">rsgA</name>
    <name evidence="6" type="ORF">DFQ59_11128</name>
</gene>
<dbReference type="CDD" id="cd01854">
    <property type="entry name" value="YjeQ_EngC"/>
    <property type="match status" value="1"/>
</dbReference>
<proteinExistence type="inferred from homology"/>
<feature type="domain" description="CP-type G" evidence="5">
    <location>
        <begin position="111"/>
        <end position="271"/>
    </location>
</feature>
<feature type="binding site" evidence="3">
    <location>
        <position position="300"/>
    </location>
    <ligand>
        <name>Zn(2+)</name>
        <dbReference type="ChEBI" id="CHEBI:29105"/>
    </ligand>
</feature>
<evidence type="ECO:0000256" key="3">
    <source>
        <dbReference type="HAMAP-Rule" id="MF_01820"/>
    </source>
</evidence>
<evidence type="ECO:0000313" key="6">
    <source>
        <dbReference type="EMBL" id="RCX26154.1"/>
    </source>
</evidence>
<dbReference type="OrthoDB" id="9809485at2"/>
<comment type="similarity">
    <text evidence="3">Belongs to the TRAFAC class YlqF/YawG GTPase family. RsgA subfamily.</text>
</comment>
<reference evidence="6 7" key="1">
    <citation type="submission" date="2018-07" db="EMBL/GenBank/DDBJ databases">
        <title>Genomic Encyclopedia of Type Strains, Phase IV (KMG-IV): sequencing the most valuable type-strain genomes for metagenomic binning, comparative biology and taxonomic classification.</title>
        <authorList>
            <person name="Goeker M."/>
        </authorList>
    </citation>
    <scope>NUCLEOTIDE SEQUENCE [LARGE SCALE GENOMIC DNA]</scope>
    <source>
        <strain evidence="6 7">DSM 26407</strain>
    </source>
</reference>
<dbReference type="GO" id="GO:0042274">
    <property type="term" value="P:ribosomal small subunit biogenesis"/>
    <property type="evidence" value="ECO:0007669"/>
    <property type="project" value="UniProtKB-UniRule"/>
</dbReference>
<comment type="caution">
    <text evidence="6">The sequence shown here is derived from an EMBL/GenBank/DDBJ whole genome shotgun (WGS) entry which is preliminary data.</text>
</comment>
<organism evidence="6 7">
    <name type="scientific">Thioalbus denitrificans</name>
    <dbReference type="NCBI Taxonomy" id="547122"/>
    <lineage>
        <taxon>Bacteria</taxon>
        <taxon>Pseudomonadati</taxon>
        <taxon>Pseudomonadota</taxon>
        <taxon>Gammaproteobacteria</taxon>
        <taxon>Chromatiales</taxon>
        <taxon>Ectothiorhodospiraceae</taxon>
        <taxon>Thioalbus</taxon>
    </lineage>
</organism>
<comment type="cofactor">
    <cofactor evidence="3">
        <name>Zn(2+)</name>
        <dbReference type="ChEBI" id="CHEBI:29105"/>
    </cofactor>
    <text evidence="3">Binds 1 zinc ion per subunit.</text>
</comment>
<feature type="binding site" evidence="3">
    <location>
        <position position="308"/>
    </location>
    <ligand>
        <name>Zn(2+)</name>
        <dbReference type="ChEBI" id="CHEBI:29105"/>
    </ligand>
</feature>
<dbReference type="GO" id="GO:0005737">
    <property type="term" value="C:cytoplasm"/>
    <property type="evidence" value="ECO:0007669"/>
    <property type="project" value="UniProtKB-SubCell"/>
</dbReference>
<dbReference type="Proteomes" id="UP000252707">
    <property type="component" value="Unassembled WGS sequence"/>
</dbReference>
<name>A0A369C2P8_9GAMM</name>
<dbReference type="Pfam" id="PF03193">
    <property type="entry name" value="RsgA_GTPase"/>
    <property type="match status" value="1"/>
</dbReference>
<keyword evidence="3" id="KW-0963">Cytoplasm</keyword>
<evidence type="ECO:0000256" key="2">
    <source>
        <dbReference type="ARBA" id="ARBA00023134"/>
    </source>
</evidence>
<evidence type="ECO:0000259" key="4">
    <source>
        <dbReference type="PROSITE" id="PS50936"/>
    </source>
</evidence>
<keyword evidence="7" id="KW-1185">Reference proteome</keyword>
<feature type="binding site" evidence="3">
    <location>
        <position position="302"/>
    </location>
    <ligand>
        <name>Zn(2+)</name>
        <dbReference type="ChEBI" id="CHEBI:29105"/>
    </ligand>
</feature>
<feature type="binding site" evidence="3">
    <location>
        <position position="295"/>
    </location>
    <ligand>
        <name>Zn(2+)</name>
        <dbReference type="ChEBI" id="CHEBI:29105"/>
    </ligand>
</feature>
<dbReference type="GO" id="GO:0005525">
    <property type="term" value="F:GTP binding"/>
    <property type="evidence" value="ECO:0007669"/>
    <property type="project" value="UniProtKB-UniRule"/>
</dbReference>
<dbReference type="NCBIfam" id="NF008931">
    <property type="entry name" value="PRK12288.1"/>
    <property type="match status" value="1"/>
</dbReference>
<keyword evidence="3" id="KW-0862">Zinc</keyword>